<accession>A0A1I1ITU2</accession>
<dbReference type="Proteomes" id="UP000199438">
    <property type="component" value="Unassembled WGS sequence"/>
</dbReference>
<reference evidence="3" key="1">
    <citation type="submission" date="2016-10" db="EMBL/GenBank/DDBJ databases">
        <authorList>
            <person name="Varghese N."/>
            <person name="Submissions S."/>
        </authorList>
    </citation>
    <scope>NUCLEOTIDE SEQUENCE [LARGE SCALE GENOMIC DNA]</scope>
    <source>
        <strain evidence="3">DSM 24499</strain>
    </source>
</reference>
<evidence type="ECO:0000313" key="3">
    <source>
        <dbReference type="Proteomes" id="UP000199438"/>
    </source>
</evidence>
<keyword evidence="1" id="KW-1133">Transmembrane helix</keyword>
<proteinExistence type="predicted"/>
<protein>
    <submittedName>
        <fullName evidence="2">Uncharacterized protein</fullName>
    </submittedName>
</protein>
<dbReference type="RefSeq" id="WP_092542456.1">
    <property type="nucleotide sequence ID" value="NZ_FOKV01000004.1"/>
</dbReference>
<sequence length="295" mass="33425">MNKESLSKKLSTVSNGLNNKIKDTTKKVKESNNFKKVVRDVKTSSSQLTTLTKNTSSNVISTSKKVIESDQLKRGVQNVGNLSKQAFVESKKVAYDIASNIALVAAAFFALNLIYILYALSNIFSDFQATDILVFLLALGVAIVFSIKVGIRSYKYTRFKIGMSVFFILESFFKELISESLSNIENLGTERLKKNNIYSILKMDSNKIIENYKIKVPWILRQSISFLIEFIPLATIIMEIKENAKDKSQKSLEKKTISRLNSFVRNIEPQKKFTSFMTISFIANVIVMSILMSWL</sequence>
<evidence type="ECO:0000256" key="1">
    <source>
        <dbReference type="SAM" id="Phobius"/>
    </source>
</evidence>
<feature type="transmembrane region" description="Helical" evidence="1">
    <location>
        <begin position="273"/>
        <end position="294"/>
    </location>
</feature>
<keyword evidence="3" id="KW-1185">Reference proteome</keyword>
<evidence type="ECO:0000313" key="2">
    <source>
        <dbReference type="EMBL" id="SFC39331.1"/>
    </source>
</evidence>
<feature type="transmembrane region" description="Helical" evidence="1">
    <location>
        <begin position="101"/>
        <end position="120"/>
    </location>
</feature>
<keyword evidence="1" id="KW-0472">Membrane</keyword>
<organism evidence="2 3">
    <name type="scientific">Zunongwangia mangrovi</name>
    <dbReference type="NCBI Taxonomy" id="1334022"/>
    <lineage>
        <taxon>Bacteria</taxon>
        <taxon>Pseudomonadati</taxon>
        <taxon>Bacteroidota</taxon>
        <taxon>Flavobacteriia</taxon>
        <taxon>Flavobacteriales</taxon>
        <taxon>Flavobacteriaceae</taxon>
        <taxon>Zunongwangia</taxon>
    </lineage>
</organism>
<gene>
    <name evidence="2" type="ORF">SAMN04487907_10452</name>
</gene>
<keyword evidence="1" id="KW-0812">Transmembrane</keyword>
<dbReference type="STRING" id="1334022.SAMN04487907_10452"/>
<dbReference type="OrthoDB" id="9819373at2"/>
<name>A0A1I1ITU2_9FLAO</name>
<feature type="transmembrane region" description="Helical" evidence="1">
    <location>
        <begin position="132"/>
        <end position="151"/>
    </location>
</feature>
<dbReference type="AlphaFoldDB" id="A0A1I1ITU2"/>
<dbReference type="EMBL" id="FOKV01000004">
    <property type="protein sequence ID" value="SFC39331.1"/>
    <property type="molecule type" value="Genomic_DNA"/>
</dbReference>